<proteinExistence type="predicted"/>
<gene>
    <name evidence="1" type="ORF">PNOK_0708400</name>
</gene>
<name>A0A286UBS3_9AGAM</name>
<dbReference type="OrthoDB" id="2861623at2759"/>
<keyword evidence="2" id="KW-1185">Reference proteome</keyword>
<evidence type="ECO:0000313" key="2">
    <source>
        <dbReference type="Proteomes" id="UP000217199"/>
    </source>
</evidence>
<protein>
    <submittedName>
        <fullName evidence="1">Terpenoid synthase</fullName>
    </submittedName>
</protein>
<dbReference type="Gene3D" id="1.10.600.10">
    <property type="entry name" value="Farnesyl Diphosphate Synthase"/>
    <property type="match status" value="1"/>
</dbReference>
<accession>A0A286UBS3</accession>
<sequence length="232" mass="26186">MEIIFRLPDLFALTPFSTLEGCHESYVREDRSSTEWALGYSILPDHKSNIIYESEAELLANLAYNDPSTTKERLRIIGDYLVLLVVIDELTDEQDAVGANATREAFSKALVLDGKAKGGESPVARFIVDYMDCIPKTSVAFRERFIRHLLGYIEATTNEAELRDEGKQLTSIEEYSSIRRHNGGMLGAFDLIEFSLGIELPVEVFEDPNFMRVYCAANDMVLYSNVSDLKHL</sequence>
<comment type="caution">
    <text evidence="1">The sequence shown here is derived from an EMBL/GenBank/DDBJ whole genome shotgun (WGS) entry which is preliminary data.</text>
</comment>
<dbReference type="InParanoid" id="A0A286UBS3"/>
<evidence type="ECO:0000313" key="1">
    <source>
        <dbReference type="EMBL" id="PAV17020.1"/>
    </source>
</evidence>
<reference evidence="1 2" key="1">
    <citation type="journal article" date="2017" name="Mol. Ecol.">
        <title>Comparative and population genomic landscape of Phellinus noxius: A hypervariable fungus causing root rot in trees.</title>
        <authorList>
            <person name="Chung C.L."/>
            <person name="Lee T.J."/>
            <person name="Akiba M."/>
            <person name="Lee H.H."/>
            <person name="Kuo T.H."/>
            <person name="Liu D."/>
            <person name="Ke H.M."/>
            <person name="Yokoi T."/>
            <person name="Roa M.B."/>
            <person name="Lu M.J."/>
            <person name="Chang Y.Y."/>
            <person name="Ann P.J."/>
            <person name="Tsai J.N."/>
            <person name="Chen C.Y."/>
            <person name="Tzean S.S."/>
            <person name="Ota Y."/>
            <person name="Hattori T."/>
            <person name="Sahashi N."/>
            <person name="Liou R.F."/>
            <person name="Kikuchi T."/>
            <person name="Tsai I.J."/>
        </authorList>
    </citation>
    <scope>NUCLEOTIDE SEQUENCE [LARGE SCALE GENOMIC DNA]</scope>
    <source>
        <strain evidence="1 2">FFPRI411160</strain>
    </source>
</reference>
<dbReference type="Pfam" id="PF19086">
    <property type="entry name" value="Terpene_syn_C_2"/>
    <property type="match status" value="1"/>
</dbReference>
<dbReference type="InterPro" id="IPR008949">
    <property type="entry name" value="Isoprenoid_synthase_dom_sf"/>
</dbReference>
<dbReference type="SUPFAM" id="SSF48576">
    <property type="entry name" value="Terpenoid synthases"/>
    <property type="match status" value="1"/>
</dbReference>
<dbReference type="Proteomes" id="UP000217199">
    <property type="component" value="Unassembled WGS sequence"/>
</dbReference>
<dbReference type="AlphaFoldDB" id="A0A286UBS3"/>
<dbReference type="EMBL" id="NBII01000007">
    <property type="protein sequence ID" value="PAV17020.1"/>
    <property type="molecule type" value="Genomic_DNA"/>
</dbReference>
<organism evidence="1 2">
    <name type="scientific">Pyrrhoderma noxium</name>
    <dbReference type="NCBI Taxonomy" id="2282107"/>
    <lineage>
        <taxon>Eukaryota</taxon>
        <taxon>Fungi</taxon>
        <taxon>Dikarya</taxon>
        <taxon>Basidiomycota</taxon>
        <taxon>Agaricomycotina</taxon>
        <taxon>Agaricomycetes</taxon>
        <taxon>Hymenochaetales</taxon>
        <taxon>Hymenochaetaceae</taxon>
        <taxon>Pyrrhoderma</taxon>
    </lineage>
</organism>